<gene>
    <name evidence="2" type="ORF">DR950_06915</name>
</gene>
<accession>A0A372ZNT6</accession>
<reference evidence="2 3" key="1">
    <citation type="submission" date="2018-08" db="EMBL/GenBank/DDBJ databases">
        <title>Diversity &amp; Physiological Properties of Lignin-Decomposing Actinobacteria from Soil.</title>
        <authorList>
            <person name="Roh S.G."/>
            <person name="Kim S.B."/>
        </authorList>
    </citation>
    <scope>NUCLEOTIDE SEQUENCE [LARGE SCALE GENOMIC DNA]</scope>
    <source>
        <strain evidence="2 3">MMS17-GH009</strain>
    </source>
</reference>
<feature type="domain" description="AB hydrolase-1" evidence="1">
    <location>
        <begin position="6"/>
        <end position="252"/>
    </location>
</feature>
<dbReference type="Pfam" id="PF12697">
    <property type="entry name" value="Abhydrolase_6"/>
    <property type="match status" value="1"/>
</dbReference>
<dbReference type="SUPFAM" id="SSF53474">
    <property type="entry name" value="alpha/beta-Hydrolases"/>
    <property type="match status" value="1"/>
</dbReference>
<evidence type="ECO:0000313" key="3">
    <source>
        <dbReference type="Proteomes" id="UP000263377"/>
    </source>
</evidence>
<sequence length="271" mass="28676">MKQTPVVLIHGAWFHMSSWEGWAERFTAYGYAVCVPGWPGEAHTADRARRDPGPPRDLGLAALAAHYEQVVRGFDDPPVLIGHSAGGLIAQHLLGADLGRAAVALAPLPAGGVPPADGRSRPWPLMSAGPTRHPGFGQLPRARFRHLVVNTVGEGEAEQLFDRYAVPAPLRLLADLGLDGTATGPVGTVVDTANTARGPLLLVSGQEDRMVPDAVTRSVYKLYGDSSAVTDLKQFADRGHSLVFDSGWRSVADHVLGWLAANGVEAVAPQG</sequence>
<dbReference type="GO" id="GO:0016787">
    <property type="term" value="F:hydrolase activity"/>
    <property type="evidence" value="ECO:0007669"/>
    <property type="project" value="UniProtKB-KW"/>
</dbReference>
<dbReference type="EMBL" id="QVIG01000001">
    <property type="protein sequence ID" value="RGD57558.1"/>
    <property type="molecule type" value="Genomic_DNA"/>
</dbReference>
<organism evidence="2 3">
    <name type="scientific">Kitasatospora xanthocidica</name>
    <dbReference type="NCBI Taxonomy" id="83382"/>
    <lineage>
        <taxon>Bacteria</taxon>
        <taxon>Bacillati</taxon>
        <taxon>Actinomycetota</taxon>
        <taxon>Actinomycetes</taxon>
        <taxon>Kitasatosporales</taxon>
        <taxon>Streptomycetaceae</taxon>
        <taxon>Kitasatospora</taxon>
    </lineage>
</organism>
<protein>
    <submittedName>
        <fullName evidence="2">Alpha/beta fold hydrolase</fullName>
    </submittedName>
</protein>
<dbReference type="InterPro" id="IPR029058">
    <property type="entry name" value="AB_hydrolase_fold"/>
</dbReference>
<dbReference type="InterPro" id="IPR000073">
    <property type="entry name" value="AB_hydrolase_1"/>
</dbReference>
<proteinExistence type="predicted"/>
<name>A0A372ZNT6_9ACTN</name>
<keyword evidence="2" id="KW-0378">Hydrolase</keyword>
<dbReference type="Proteomes" id="UP000263377">
    <property type="component" value="Unassembled WGS sequence"/>
</dbReference>
<comment type="caution">
    <text evidence="2">The sequence shown here is derived from an EMBL/GenBank/DDBJ whole genome shotgun (WGS) entry which is preliminary data.</text>
</comment>
<evidence type="ECO:0000259" key="1">
    <source>
        <dbReference type="Pfam" id="PF12697"/>
    </source>
</evidence>
<evidence type="ECO:0000313" key="2">
    <source>
        <dbReference type="EMBL" id="RGD57558.1"/>
    </source>
</evidence>
<keyword evidence="3" id="KW-1185">Reference proteome</keyword>
<dbReference type="Gene3D" id="3.40.50.1820">
    <property type="entry name" value="alpha/beta hydrolase"/>
    <property type="match status" value="1"/>
</dbReference>
<dbReference type="AlphaFoldDB" id="A0A372ZNT6"/>
<dbReference type="RefSeq" id="WP_117486327.1">
    <property type="nucleotide sequence ID" value="NZ_QVIG01000001.1"/>
</dbReference>